<dbReference type="Pfam" id="PF24042">
    <property type="entry name" value="DUF7351"/>
    <property type="match status" value="1"/>
</dbReference>
<dbReference type="GeneID" id="37879584"/>
<dbReference type="OrthoDB" id="8482at2157"/>
<reference evidence="4" key="1">
    <citation type="submission" date="2017-11" db="EMBL/GenBank/DDBJ databases">
        <title>Phenotypic and genomic properties of facultatively anaerobic sulfur-reducing natronoarchaea from hypersaline soda lakes.</title>
        <authorList>
            <person name="Sorokin D.Y."/>
            <person name="Kublanov I.V."/>
            <person name="Roman P."/>
            <person name="Sinninghe Damste J.S."/>
            <person name="Golyshin P.N."/>
            <person name="Rojo D."/>
            <person name="Ciordia S."/>
            <person name="Mena M.D.C."/>
            <person name="Ferrer M."/>
            <person name="Messina E."/>
            <person name="Smedile F."/>
            <person name="La Spada G."/>
            <person name="La Cono V."/>
            <person name="Yakimov M.M."/>
        </authorList>
    </citation>
    <scope>NUCLEOTIDE SEQUENCE [LARGE SCALE GENOMIC DNA]</scope>
    <source>
        <strain evidence="4">AArc-Sl</strain>
    </source>
</reference>
<sequence length="308" mass="33717">MAEDSNSPDAGVGDPLDPAAVFSSLGNETRLSIVSALHEEAPDTPVQFSALYDRIDLDDSAQFNYHLKKLVPHFVTKTGDGYDLTAAGRRLARAVAAGTYTESPTVEPFDVDGACYACGESRLRGEYAEERFLIDCDACGESILRVHVPPTVVRNRSPTELLDAFEQWSIAQIEQAIDGICPECGGTVDPRVQTEIDDRIPFDAVAEYGCTVCGRRAVMSFGSIAYRHPDVQGFHRRREASFSDRRLWEIGQYVGGEGVTVRSRDPWLVQVTFLADGDACHVEIDGDLEVKRVEIVSDGAPAPEEESD</sequence>
<dbReference type="EMBL" id="CP025066">
    <property type="protein sequence ID" value="AUX10827.1"/>
    <property type="molecule type" value="Genomic_DNA"/>
</dbReference>
<evidence type="ECO:0000313" key="4">
    <source>
        <dbReference type="Proteomes" id="UP000263012"/>
    </source>
</evidence>
<feature type="domain" description="DUF7347" evidence="1">
    <location>
        <begin position="18"/>
        <end position="95"/>
    </location>
</feature>
<name>A0A343TP05_9EURY</name>
<feature type="domain" description="DUF7351" evidence="2">
    <location>
        <begin position="112"/>
        <end position="290"/>
    </location>
</feature>
<proteinExistence type="predicted"/>
<dbReference type="InterPro" id="IPR055775">
    <property type="entry name" value="DUF7351"/>
</dbReference>
<dbReference type="InterPro" id="IPR036388">
    <property type="entry name" value="WH-like_DNA-bd_sf"/>
</dbReference>
<gene>
    <name evidence="3" type="primary">arsR26</name>
    <name evidence="3" type="ORF">AArcSl_3221</name>
</gene>
<evidence type="ECO:0000313" key="3">
    <source>
        <dbReference type="EMBL" id="AUX10827.1"/>
    </source>
</evidence>
<protein>
    <submittedName>
        <fullName evidence="3">ArsR family transcriptional regulator</fullName>
    </submittedName>
</protein>
<evidence type="ECO:0000259" key="1">
    <source>
        <dbReference type="Pfam" id="PF24038"/>
    </source>
</evidence>
<keyword evidence="4" id="KW-1185">Reference proteome</keyword>
<organism evidence="3 4">
    <name type="scientific">Halalkaliarchaeum desulfuricum</name>
    <dbReference type="NCBI Taxonomy" id="2055893"/>
    <lineage>
        <taxon>Archaea</taxon>
        <taxon>Methanobacteriati</taxon>
        <taxon>Methanobacteriota</taxon>
        <taxon>Stenosarchaea group</taxon>
        <taxon>Halobacteria</taxon>
        <taxon>Halobacteriales</taxon>
        <taxon>Haloferacaceae</taxon>
        <taxon>Halalkaliarchaeum</taxon>
    </lineage>
</organism>
<dbReference type="RefSeq" id="WP_119821483.1">
    <property type="nucleotide sequence ID" value="NZ_CP025066.1"/>
</dbReference>
<dbReference type="Proteomes" id="UP000263012">
    <property type="component" value="Chromosome"/>
</dbReference>
<accession>A0A343TP05</accession>
<dbReference type="KEGG" id="hdf:AArcSl_3221"/>
<dbReference type="Pfam" id="PF24038">
    <property type="entry name" value="DUF7347"/>
    <property type="match status" value="1"/>
</dbReference>
<dbReference type="AlphaFoldDB" id="A0A343TP05"/>
<evidence type="ECO:0000259" key="2">
    <source>
        <dbReference type="Pfam" id="PF24042"/>
    </source>
</evidence>
<dbReference type="InterPro" id="IPR055771">
    <property type="entry name" value="DUF7347"/>
</dbReference>
<dbReference type="Gene3D" id="1.10.10.10">
    <property type="entry name" value="Winged helix-like DNA-binding domain superfamily/Winged helix DNA-binding domain"/>
    <property type="match status" value="1"/>
</dbReference>